<dbReference type="PRINTS" id="PR00598">
    <property type="entry name" value="HTHMARR"/>
</dbReference>
<dbReference type="SUPFAM" id="SSF46785">
    <property type="entry name" value="Winged helix' DNA-binding domain"/>
    <property type="match status" value="1"/>
</dbReference>
<evidence type="ECO:0000259" key="1">
    <source>
        <dbReference type="PROSITE" id="PS50995"/>
    </source>
</evidence>
<dbReference type="SMART" id="SM00347">
    <property type="entry name" value="HTH_MARR"/>
    <property type="match status" value="1"/>
</dbReference>
<protein>
    <submittedName>
        <fullName evidence="2">MarR family winged helix-turn-helix transcriptional regulator</fullName>
    </submittedName>
</protein>
<sequence>MKHQAGHAAPDKPLEIHLGYWLRLVSNHVSGSFASALQARQLSVAEWVALNHIEGRADITAAQLADAMNLTRGAVSKIVDKLVRKQCAVRASSPRDNRAQLLSLTPSGKRTLPRLRAIADHNDEHFFSRLDAAERAELRRLLQKLAEAHAISTVPVD</sequence>
<feature type="domain" description="HTH marR-type" evidence="1">
    <location>
        <begin position="15"/>
        <end position="147"/>
    </location>
</feature>
<accession>A0ABW0JVD0</accession>
<dbReference type="PANTHER" id="PTHR33164:SF43">
    <property type="entry name" value="HTH-TYPE TRANSCRIPTIONAL REPRESSOR YETL"/>
    <property type="match status" value="1"/>
</dbReference>
<name>A0ABW0JVD0_9GAMM</name>
<proteinExistence type="predicted"/>
<dbReference type="InterPro" id="IPR036390">
    <property type="entry name" value="WH_DNA-bd_sf"/>
</dbReference>
<dbReference type="InterPro" id="IPR039422">
    <property type="entry name" value="MarR/SlyA-like"/>
</dbReference>
<evidence type="ECO:0000313" key="2">
    <source>
        <dbReference type="EMBL" id="MFC5440047.1"/>
    </source>
</evidence>
<organism evidence="2 3">
    <name type="scientific">Rhodanobacter ginsenosidimutans</name>
    <dbReference type="NCBI Taxonomy" id="490571"/>
    <lineage>
        <taxon>Bacteria</taxon>
        <taxon>Pseudomonadati</taxon>
        <taxon>Pseudomonadota</taxon>
        <taxon>Gammaproteobacteria</taxon>
        <taxon>Lysobacterales</taxon>
        <taxon>Rhodanobacteraceae</taxon>
        <taxon>Rhodanobacter</taxon>
    </lineage>
</organism>
<dbReference type="Pfam" id="PF12802">
    <property type="entry name" value="MarR_2"/>
    <property type="match status" value="1"/>
</dbReference>
<gene>
    <name evidence="2" type="ORF">ACFPK0_08500</name>
</gene>
<dbReference type="RefSeq" id="WP_056080921.1">
    <property type="nucleotide sequence ID" value="NZ_JALBWS010000012.1"/>
</dbReference>
<reference evidence="3" key="1">
    <citation type="journal article" date="2019" name="Int. J. Syst. Evol. Microbiol.">
        <title>The Global Catalogue of Microorganisms (GCM) 10K type strain sequencing project: providing services to taxonomists for standard genome sequencing and annotation.</title>
        <authorList>
            <consortium name="The Broad Institute Genomics Platform"/>
            <consortium name="The Broad Institute Genome Sequencing Center for Infectious Disease"/>
            <person name="Wu L."/>
            <person name="Ma J."/>
        </authorList>
    </citation>
    <scope>NUCLEOTIDE SEQUENCE [LARGE SCALE GENOMIC DNA]</scope>
    <source>
        <strain evidence="3">KACC 12822</strain>
    </source>
</reference>
<dbReference type="PROSITE" id="PS50995">
    <property type="entry name" value="HTH_MARR_2"/>
    <property type="match status" value="1"/>
</dbReference>
<dbReference type="Gene3D" id="1.10.10.10">
    <property type="entry name" value="Winged helix-like DNA-binding domain superfamily/Winged helix DNA-binding domain"/>
    <property type="match status" value="1"/>
</dbReference>
<comment type="caution">
    <text evidence="2">The sequence shown here is derived from an EMBL/GenBank/DDBJ whole genome shotgun (WGS) entry which is preliminary data.</text>
</comment>
<dbReference type="InterPro" id="IPR000835">
    <property type="entry name" value="HTH_MarR-typ"/>
</dbReference>
<dbReference type="EMBL" id="JBHSMM010000001">
    <property type="protein sequence ID" value="MFC5440047.1"/>
    <property type="molecule type" value="Genomic_DNA"/>
</dbReference>
<dbReference type="InterPro" id="IPR036388">
    <property type="entry name" value="WH-like_DNA-bd_sf"/>
</dbReference>
<dbReference type="Proteomes" id="UP001596018">
    <property type="component" value="Unassembled WGS sequence"/>
</dbReference>
<evidence type="ECO:0000313" key="3">
    <source>
        <dbReference type="Proteomes" id="UP001596018"/>
    </source>
</evidence>
<keyword evidence="3" id="KW-1185">Reference proteome</keyword>
<dbReference type="PANTHER" id="PTHR33164">
    <property type="entry name" value="TRANSCRIPTIONAL REGULATOR, MARR FAMILY"/>
    <property type="match status" value="1"/>
</dbReference>